<dbReference type="REBASE" id="94962">
    <property type="entry name" value="M.Hca12740ORF915P"/>
</dbReference>
<dbReference type="Pfam" id="PF01555">
    <property type="entry name" value="N6_N4_Mtase"/>
    <property type="match status" value="2"/>
</dbReference>
<accession>V8CGL2</accession>
<feature type="compositionally biased region" description="Polar residues" evidence="7">
    <location>
        <begin position="456"/>
        <end position="467"/>
    </location>
</feature>
<dbReference type="InterPro" id="IPR002052">
    <property type="entry name" value="DNA_methylase_N6_adenine_CS"/>
</dbReference>
<dbReference type="PROSITE" id="PS00092">
    <property type="entry name" value="N6_MTASE"/>
    <property type="match status" value="1"/>
</dbReference>
<feature type="region of interest" description="Disordered" evidence="7">
    <location>
        <begin position="416"/>
        <end position="467"/>
    </location>
</feature>
<reference evidence="9 10" key="1">
    <citation type="submission" date="2013-10" db="EMBL/GenBank/DDBJ databases">
        <title>The Genome Sequence of Helicobacter canis NCTC 12740.</title>
        <authorList>
            <consortium name="The Broad Institute Genomics Platform"/>
            <person name="Earl A."/>
            <person name="Fox J.G."/>
            <person name="Shen Z."/>
            <person name="Young S.K."/>
            <person name="Zeng Q."/>
            <person name="Gargeya S."/>
            <person name="Fitzgerald M."/>
            <person name="Abouelleil A."/>
            <person name="Alvarado L."/>
            <person name="Chapman S.B."/>
            <person name="Gainer-Dewar J."/>
            <person name="Goldberg J."/>
            <person name="Griggs A."/>
            <person name="Gujja S."/>
            <person name="Hansen M."/>
            <person name="Howarth C."/>
            <person name="Imamovic A."/>
            <person name="Ireland A."/>
            <person name="Larimer J."/>
            <person name="McCowan C."/>
            <person name="Murphy C."/>
            <person name="Pearson M."/>
            <person name="Poon T.W."/>
            <person name="Priest M."/>
            <person name="Roberts A."/>
            <person name="Saif S."/>
            <person name="Shea T."/>
            <person name="Sykes S."/>
            <person name="Wortman J."/>
            <person name="Nusbaum C."/>
            <person name="Birren B."/>
        </authorList>
    </citation>
    <scope>NUCLEOTIDE SEQUENCE [LARGE SCALE GENOMIC DNA]</scope>
    <source>
        <strain evidence="9 10">NCTC 12740</strain>
    </source>
</reference>
<dbReference type="InterPro" id="IPR002941">
    <property type="entry name" value="DNA_methylase_N4/N6"/>
</dbReference>
<gene>
    <name evidence="9" type="ORF">HMPREF2087_00915</name>
</gene>
<dbReference type="AlphaFoldDB" id="V8CGL2"/>
<comment type="catalytic activity">
    <reaction evidence="6">
        <text>a 2'-deoxyadenosine in DNA + S-adenosyl-L-methionine = an N(6)-methyl-2'-deoxyadenosine in DNA + S-adenosyl-L-homocysteine + H(+)</text>
        <dbReference type="Rhea" id="RHEA:15197"/>
        <dbReference type="Rhea" id="RHEA-COMP:12418"/>
        <dbReference type="Rhea" id="RHEA-COMP:12419"/>
        <dbReference type="ChEBI" id="CHEBI:15378"/>
        <dbReference type="ChEBI" id="CHEBI:57856"/>
        <dbReference type="ChEBI" id="CHEBI:59789"/>
        <dbReference type="ChEBI" id="CHEBI:90615"/>
        <dbReference type="ChEBI" id="CHEBI:90616"/>
        <dbReference type="EC" id="2.1.1.72"/>
    </reaction>
</comment>
<dbReference type="RefSeq" id="WP_023929862.1">
    <property type="nucleotide sequence ID" value="NZ_KI669458.1"/>
</dbReference>
<keyword evidence="3" id="KW-0489">Methyltransferase</keyword>
<keyword evidence="10" id="KW-1185">Reference proteome</keyword>
<proteinExistence type="inferred from homology"/>
<dbReference type="EMBL" id="AZJJ01000002">
    <property type="protein sequence ID" value="ETD26533.1"/>
    <property type="molecule type" value="Genomic_DNA"/>
</dbReference>
<evidence type="ECO:0000256" key="1">
    <source>
        <dbReference type="ARBA" id="ARBA00006594"/>
    </source>
</evidence>
<dbReference type="Gene3D" id="3.40.50.150">
    <property type="entry name" value="Vaccinia Virus protein VP39"/>
    <property type="match status" value="2"/>
</dbReference>
<dbReference type="PRINTS" id="PR00506">
    <property type="entry name" value="D21N6MTFRASE"/>
</dbReference>
<protein>
    <recommendedName>
        <fullName evidence="2">site-specific DNA-methyltransferase (adenine-specific)</fullName>
        <ecNumber evidence="2">2.1.1.72</ecNumber>
    </recommendedName>
</protein>
<dbReference type="SUPFAM" id="SSF53335">
    <property type="entry name" value="S-adenosyl-L-methionine-dependent methyltransferases"/>
    <property type="match status" value="2"/>
</dbReference>
<dbReference type="eggNOG" id="COG2189">
    <property type="taxonomic scope" value="Bacteria"/>
</dbReference>
<sequence>MQNLQSDYKTILDELKQEQIAKIKQRQEDKILEKENAEFLTKLIENAESKEEVLKLSALGMSLKRTGFHFDVRLEKSDGTIKYFVKNEELSFESTNGKSHTLIIGDNYPALLNLLINYKRKVKVIYIDPPYGKDDLGEFAHTNYDNAITRDNLLSMLYPRLCLAKMLLQDDGVIFCSIDDRNQAYVKGLFDEVFGEGNFIFCASRLMKKGGKSTATIAKNHDYVICYAKNIGLMEHFCLDERDSEKFVLEDEYVEERGKYALTQTLDYSSLQYSKNMDYPIEINGKTFYAGTSYDKFLERQNGKHGTTDWVWRWSKSAVEWGLENGFIVVKNNRIYTKSYEKCRKKNGANEIEFIEGKAYTTLSFLENENSNDNGKKELDSILAEGNSNAPFKNPKPSTLIKNLLKMVSSYNNNIDSESATTTGGGGANSPHSLESSNDSKASLRGSEATEAIHNADSNKVDSSNLDSMDCHATASAVSRNDDKADSKAQSCRTDLSLKAESPQQEIILDFFAGSGTTAHAVMELNREDGGNRKAILVTNNEITSLNPNGIAKDVTTKRLKRIMSGSCYDNDTNFKWREKNEPYGDGLEVLEIESISDTDLNIFDKIDEKLYGKDFTHSKQEKIKWVCENFEATCKSLESTPLWVGAGFRVQNNKHLESSEKVDFSDMDSMDCHATASAVSRNDKRVLDCHEKSNDSCNDERLESRADSNKHIESTKRGNK</sequence>
<dbReference type="Proteomes" id="UP000018688">
    <property type="component" value="Unassembled WGS sequence"/>
</dbReference>
<name>V8CGL2_9HELI</name>
<comment type="similarity">
    <text evidence="1">Belongs to the N(4)/N(6)-methyltransferase family.</text>
</comment>
<dbReference type="GO" id="GO:0003677">
    <property type="term" value="F:DNA binding"/>
    <property type="evidence" value="ECO:0007669"/>
    <property type="project" value="InterPro"/>
</dbReference>
<evidence type="ECO:0000313" key="10">
    <source>
        <dbReference type="Proteomes" id="UP000018688"/>
    </source>
</evidence>
<evidence type="ECO:0000256" key="3">
    <source>
        <dbReference type="ARBA" id="ARBA00022603"/>
    </source>
</evidence>
<feature type="domain" description="DNA methylase N-4/N-6" evidence="8">
    <location>
        <begin position="122"/>
        <end position="414"/>
    </location>
</feature>
<evidence type="ECO:0000256" key="5">
    <source>
        <dbReference type="ARBA" id="ARBA00022691"/>
    </source>
</evidence>
<feature type="domain" description="DNA methylase N-4/N-6" evidence="8">
    <location>
        <begin position="499"/>
        <end position="528"/>
    </location>
</feature>
<feature type="compositionally biased region" description="Polar residues" evidence="7">
    <location>
        <begin position="430"/>
        <end position="441"/>
    </location>
</feature>
<comment type="caution">
    <text evidence="9">The sequence shown here is derived from an EMBL/GenBank/DDBJ whole genome shotgun (WGS) entry which is preliminary data.</text>
</comment>
<feature type="region of interest" description="Disordered" evidence="7">
    <location>
        <begin position="693"/>
        <end position="721"/>
    </location>
</feature>
<dbReference type="PATRIC" id="fig|1357399.3.peg.961"/>
<organism evidence="9 10">
    <name type="scientific">Helicobacter canis NCTC 12740</name>
    <dbReference type="NCBI Taxonomy" id="1357399"/>
    <lineage>
        <taxon>Bacteria</taxon>
        <taxon>Pseudomonadati</taxon>
        <taxon>Campylobacterota</taxon>
        <taxon>Epsilonproteobacteria</taxon>
        <taxon>Campylobacterales</taxon>
        <taxon>Helicobacteraceae</taxon>
        <taxon>Helicobacter</taxon>
    </lineage>
</organism>
<dbReference type="GO" id="GO:0008170">
    <property type="term" value="F:N-methyltransferase activity"/>
    <property type="evidence" value="ECO:0007669"/>
    <property type="project" value="InterPro"/>
</dbReference>
<evidence type="ECO:0000256" key="4">
    <source>
        <dbReference type="ARBA" id="ARBA00022679"/>
    </source>
</evidence>
<evidence type="ECO:0000256" key="7">
    <source>
        <dbReference type="SAM" id="MobiDB-lite"/>
    </source>
</evidence>
<dbReference type="GO" id="GO:0032259">
    <property type="term" value="P:methylation"/>
    <property type="evidence" value="ECO:0007669"/>
    <property type="project" value="UniProtKB-KW"/>
</dbReference>
<dbReference type="OrthoDB" id="9800801at2"/>
<evidence type="ECO:0000256" key="2">
    <source>
        <dbReference type="ARBA" id="ARBA00011900"/>
    </source>
</evidence>
<dbReference type="InterPro" id="IPR029063">
    <property type="entry name" value="SAM-dependent_MTases_sf"/>
</dbReference>
<dbReference type="EC" id="2.1.1.72" evidence="2"/>
<evidence type="ECO:0000259" key="8">
    <source>
        <dbReference type="Pfam" id="PF01555"/>
    </source>
</evidence>
<keyword evidence="4" id="KW-0808">Transferase</keyword>
<evidence type="ECO:0000313" key="9">
    <source>
        <dbReference type="EMBL" id="ETD26533.1"/>
    </source>
</evidence>
<dbReference type="HOGENOM" id="CLU_020164_1_2_7"/>
<dbReference type="GO" id="GO:0009007">
    <property type="term" value="F:site-specific DNA-methyltransferase (adenine-specific) activity"/>
    <property type="evidence" value="ECO:0007669"/>
    <property type="project" value="UniProtKB-EC"/>
</dbReference>
<evidence type="ECO:0000256" key="6">
    <source>
        <dbReference type="ARBA" id="ARBA00047942"/>
    </source>
</evidence>
<keyword evidence="5" id="KW-0949">S-adenosyl-L-methionine</keyword>
<dbReference type="STRING" id="1357399.HMPREF2087_00915"/>
<dbReference type="InterPro" id="IPR002295">
    <property type="entry name" value="N4/N6-MTase_EcoPI_Mod-like"/>
</dbReference>